<evidence type="ECO:0000256" key="1">
    <source>
        <dbReference type="ARBA" id="ARBA00004240"/>
    </source>
</evidence>
<dbReference type="GO" id="GO:0005783">
    <property type="term" value="C:endoplasmic reticulum"/>
    <property type="evidence" value="ECO:0007669"/>
    <property type="project" value="UniProtKB-SubCell"/>
</dbReference>
<dbReference type="InterPro" id="IPR038253">
    <property type="entry name" value="SRP68_N_sf"/>
</dbReference>
<reference evidence="13" key="1">
    <citation type="submission" date="2017-11" db="EMBL/GenBank/DDBJ databases">
        <title>The sensing device of the deep-sea amphipod.</title>
        <authorList>
            <person name="Kobayashi H."/>
            <person name="Nagahama T."/>
            <person name="Arai W."/>
            <person name="Sasagawa Y."/>
            <person name="Umeda M."/>
            <person name="Hayashi T."/>
            <person name="Nikaido I."/>
            <person name="Watanabe H."/>
            <person name="Oguri K."/>
            <person name="Kitazato H."/>
            <person name="Fujioka K."/>
            <person name="Kido Y."/>
            <person name="Takami H."/>
        </authorList>
    </citation>
    <scope>NUCLEOTIDE SEQUENCE</scope>
    <source>
        <tissue evidence="13">Whole body</tissue>
    </source>
</reference>
<comment type="subcellular location">
    <subcellularLocation>
        <location evidence="2 12">Cytoplasm</location>
    </subcellularLocation>
    <subcellularLocation>
        <location evidence="1">Endoplasmic reticulum</location>
    </subcellularLocation>
    <subcellularLocation>
        <location evidence="3">Nucleus</location>
        <location evidence="3">Nucleolus</location>
    </subcellularLocation>
</comment>
<evidence type="ECO:0000256" key="4">
    <source>
        <dbReference type="ARBA" id="ARBA00009352"/>
    </source>
</evidence>
<evidence type="ECO:0000256" key="5">
    <source>
        <dbReference type="ARBA" id="ARBA00022490"/>
    </source>
</evidence>
<evidence type="ECO:0000256" key="8">
    <source>
        <dbReference type="ARBA" id="ARBA00023135"/>
    </source>
</evidence>
<name>A0A6A7G753_9CRUS</name>
<dbReference type="GO" id="GO:0006614">
    <property type="term" value="P:SRP-dependent cotranslational protein targeting to membrane"/>
    <property type="evidence" value="ECO:0007669"/>
    <property type="project" value="InterPro"/>
</dbReference>
<dbReference type="CDD" id="cd15481">
    <property type="entry name" value="SRP68-RBD"/>
    <property type="match status" value="1"/>
</dbReference>
<dbReference type="PIRSF" id="PIRSF038995">
    <property type="entry name" value="SRP68"/>
    <property type="match status" value="1"/>
</dbReference>
<keyword evidence="8 12" id="KW-0733">Signal recognition particle</keyword>
<evidence type="ECO:0000256" key="6">
    <source>
        <dbReference type="ARBA" id="ARBA00022824"/>
    </source>
</evidence>
<dbReference type="GO" id="GO:0030942">
    <property type="term" value="F:endoplasmic reticulum signal peptide binding"/>
    <property type="evidence" value="ECO:0007669"/>
    <property type="project" value="InterPro"/>
</dbReference>
<sequence length="591" mass="67893">MEIDEANEFKVTLPILAVIKTSQQQNGLRHNDYRRYRQYCTRRLRRVRKTLKFTHGRKNFVKRTVELKDIKDERYLLIPLMQAERAWAYAMQQKHEMTDDRDRSRFHLIRRLTKAAFWSSQLTKLCSVAADARTALEAEAYCSWMNGNILLEREIWSDALEKFVHAKTVFDQLSKLGNLEQNALCHERSENLGPSIKYCSYVLGSSAGGDGSLNSELLKDRGTLDEILLSKVENVMSDIRTQQAKSFDTIQWKGEYVPIHNEKVRLSILRSNELTSQLDGQENAEKQMDLFIEVFSSYDEALVFVRNDLQNEANKRVRGSEPGPREVALGLLRDYLTFHKLRNTIHRNLLLTESLTASLDSENNSDQPPSIGKKSVKPSDLVVMYEKLLNNVENLGEVGEMKSNESLHQEVRLKTAVFTSFRCFYVAESYAAALKWAEAYALYQRCVEHCLAAIQLFRSLEINSTEIVSLEKLSSNASARRVFVHAHGLLALEDQENSITSNVSKLAIDDRKDSHLKLFDPKPTLLQRLNTFDSGSPQEHYNLIHFPPRFEAIPCKPILFDLAFNYVEFRDLSHRAKPVKKSGLFSFLTGK</sequence>
<keyword evidence="5 12" id="KW-0963">Cytoplasm</keyword>
<dbReference type="EMBL" id="IACT01007606">
    <property type="protein sequence ID" value="LAC26720.1"/>
    <property type="molecule type" value="mRNA"/>
</dbReference>
<evidence type="ECO:0000256" key="2">
    <source>
        <dbReference type="ARBA" id="ARBA00004496"/>
    </source>
</evidence>
<dbReference type="PANTHER" id="PTHR12860">
    <property type="entry name" value="SIGNAL RECOGNITION PARTICLE 68 KDA PROTEIN"/>
    <property type="match status" value="1"/>
</dbReference>
<keyword evidence="9" id="KW-0539">Nucleus</keyword>
<protein>
    <recommendedName>
        <fullName evidence="11 12">Signal recognition particle subunit SRP68</fullName>
        <shortName evidence="12">SRP68</shortName>
    </recommendedName>
</protein>
<organism evidence="13">
    <name type="scientific">Hirondellea gigas</name>
    <dbReference type="NCBI Taxonomy" id="1518452"/>
    <lineage>
        <taxon>Eukaryota</taxon>
        <taxon>Metazoa</taxon>
        <taxon>Ecdysozoa</taxon>
        <taxon>Arthropoda</taxon>
        <taxon>Crustacea</taxon>
        <taxon>Multicrustacea</taxon>
        <taxon>Malacostraca</taxon>
        <taxon>Eumalacostraca</taxon>
        <taxon>Peracarida</taxon>
        <taxon>Amphipoda</taxon>
        <taxon>Amphilochidea</taxon>
        <taxon>Lysianassida</taxon>
        <taxon>Lysianassidira</taxon>
        <taxon>Lysianassoidea</taxon>
        <taxon>Lysianassidae</taxon>
        <taxon>Hirondellea</taxon>
    </lineage>
</organism>
<comment type="similarity">
    <text evidence="4 12">Belongs to the SRP68 family.</text>
</comment>
<dbReference type="InterPro" id="IPR026258">
    <property type="entry name" value="SRP68"/>
</dbReference>
<evidence type="ECO:0000256" key="12">
    <source>
        <dbReference type="PIRNR" id="PIRNR038995"/>
    </source>
</evidence>
<evidence type="ECO:0000256" key="9">
    <source>
        <dbReference type="ARBA" id="ARBA00023242"/>
    </source>
</evidence>
<evidence type="ECO:0000313" key="13">
    <source>
        <dbReference type="EMBL" id="LAC26720.1"/>
    </source>
</evidence>
<dbReference type="Gene3D" id="1.10.3450.40">
    <property type="entry name" value="Signal recognition particle, SRP68 subunit, RNA-binding domain"/>
    <property type="match status" value="1"/>
</dbReference>
<keyword evidence="6" id="KW-0256">Endoplasmic reticulum</keyword>
<dbReference type="PANTHER" id="PTHR12860:SF0">
    <property type="entry name" value="SIGNAL RECOGNITION PARTICLE SUBUNIT SRP68"/>
    <property type="match status" value="1"/>
</dbReference>
<evidence type="ECO:0000256" key="11">
    <source>
        <dbReference type="ARBA" id="ARBA00029498"/>
    </source>
</evidence>
<comment type="function">
    <text evidence="12">Component of the signal recognition particle (SRP) complex, a ribonucleoprotein complex that mediates the cotranslational targeting of secretory and membrane proteins to the endoplasmic reticulum (ER). The SRP complex interacts with the signal sequence in nascent secretory and membrane proteins and directs them to the membrane of the ER.</text>
</comment>
<evidence type="ECO:0000256" key="10">
    <source>
        <dbReference type="ARBA" id="ARBA00023274"/>
    </source>
</evidence>
<keyword evidence="10 12" id="KW-0687">Ribonucleoprotein</keyword>
<dbReference type="GO" id="GO:0005047">
    <property type="term" value="F:signal recognition particle binding"/>
    <property type="evidence" value="ECO:0007669"/>
    <property type="project" value="InterPro"/>
</dbReference>
<evidence type="ECO:0000256" key="7">
    <source>
        <dbReference type="ARBA" id="ARBA00022884"/>
    </source>
</evidence>
<dbReference type="GO" id="GO:0005786">
    <property type="term" value="C:signal recognition particle, endoplasmic reticulum targeting"/>
    <property type="evidence" value="ECO:0007669"/>
    <property type="project" value="UniProtKB-KW"/>
</dbReference>
<dbReference type="Pfam" id="PF16969">
    <property type="entry name" value="SRP68"/>
    <property type="match status" value="1"/>
</dbReference>
<dbReference type="GO" id="GO:0008312">
    <property type="term" value="F:7S RNA binding"/>
    <property type="evidence" value="ECO:0007669"/>
    <property type="project" value="InterPro"/>
</dbReference>
<dbReference type="InterPro" id="IPR034652">
    <property type="entry name" value="SRP68-RBD"/>
</dbReference>
<dbReference type="GO" id="GO:0005829">
    <property type="term" value="C:cytosol"/>
    <property type="evidence" value="ECO:0007669"/>
    <property type="project" value="UniProtKB-ARBA"/>
</dbReference>
<accession>A0A6A7G753</accession>
<dbReference type="GO" id="GO:0005730">
    <property type="term" value="C:nucleolus"/>
    <property type="evidence" value="ECO:0007669"/>
    <property type="project" value="UniProtKB-SubCell"/>
</dbReference>
<proteinExistence type="evidence at transcript level"/>
<evidence type="ECO:0000256" key="3">
    <source>
        <dbReference type="ARBA" id="ARBA00004604"/>
    </source>
</evidence>
<dbReference type="FunFam" id="1.10.3450.40:FF:000001">
    <property type="entry name" value="Signal recognition particle subunit SRP68"/>
    <property type="match status" value="1"/>
</dbReference>
<dbReference type="AlphaFoldDB" id="A0A6A7G753"/>
<keyword evidence="7 12" id="KW-0694">RNA-binding</keyword>